<dbReference type="EMBL" id="CP109965">
    <property type="protein sequence ID" value="WAJ69587.1"/>
    <property type="molecule type" value="Genomic_DNA"/>
</dbReference>
<dbReference type="RefSeq" id="WP_268073862.1">
    <property type="nucleotide sequence ID" value="NZ_CP109965.1"/>
</dbReference>
<evidence type="ECO:0000313" key="2">
    <source>
        <dbReference type="Proteomes" id="UP001163726"/>
    </source>
</evidence>
<gene>
    <name evidence="1" type="ORF">OLW01_10495</name>
</gene>
<accession>A0ABY7AJZ5</accession>
<organism evidence="1 2">
    <name type="scientific">Catenovulum adriaticum</name>
    <dbReference type="NCBI Taxonomy" id="2984846"/>
    <lineage>
        <taxon>Bacteria</taxon>
        <taxon>Pseudomonadati</taxon>
        <taxon>Pseudomonadota</taxon>
        <taxon>Gammaproteobacteria</taxon>
        <taxon>Alteromonadales</taxon>
        <taxon>Alteromonadaceae</taxon>
        <taxon>Catenovulum</taxon>
    </lineage>
</organism>
<reference evidence="1" key="1">
    <citation type="submission" date="2022-10" db="EMBL/GenBank/DDBJ databases">
        <title>Catenovulum adriacola sp. nov. isolated in the Harbour of Susak.</title>
        <authorList>
            <person name="Schoch T."/>
            <person name="Reich S.J."/>
            <person name="Stoeferle S."/>
            <person name="Flaiz M."/>
            <person name="Kazda M."/>
            <person name="Riedel C.U."/>
            <person name="Duerre P."/>
        </authorList>
    </citation>
    <scope>NUCLEOTIDE SEQUENCE</scope>
    <source>
        <strain evidence="1">TS8</strain>
    </source>
</reference>
<protein>
    <recommendedName>
        <fullName evidence="3">Killing trait domain-containing protein</fullName>
    </recommendedName>
</protein>
<dbReference type="Proteomes" id="UP001163726">
    <property type="component" value="Chromosome"/>
</dbReference>
<proteinExistence type="predicted"/>
<evidence type="ECO:0000313" key="1">
    <source>
        <dbReference type="EMBL" id="WAJ69587.1"/>
    </source>
</evidence>
<evidence type="ECO:0008006" key="3">
    <source>
        <dbReference type="Google" id="ProtNLM"/>
    </source>
</evidence>
<name>A0ABY7AJZ5_9ALTE</name>
<keyword evidence="2" id="KW-1185">Reference proteome</keyword>
<sequence>MVDMTQPGFINSGLQTGLYQPATQVQSVSASSNVVNAQPLTEQVELSPQAKLLQQNEQLNQARQDSLFANPQDEKKSEAEPNLDSVRISSSIGEAASSVGLTEQEAIKLYQSIKELL</sequence>